<keyword evidence="2" id="KW-0238">DNA-binding</keyword>
<dbReference type="Gene3D" id="3.40.1410.10">
    <property type="entry name" value="Chorismate lyase-like"/>
    <property type="match status" value="1"/>
</dbReference>
<dbReference type="SMART" id="SM00345">
    <property type="entry name" value="HTH_GNTR"/>
    <property type="match status" value="1"/>
</dbReference>
<keyword evidence="6" id="KW-1185">Reference proteome</keyword>
<dbReference type="SMART" id="SM00866">
    <property type="entry name" value="UTRA"/>
    <property type="match status" value="1"/>
</dbReference>
<evidence type="ECO:0000256" key="1">
    <source>
        <dbReference type="ARBA" id="ARBA00023015"/>
    </source>
</evidence>
<evidence type="ECO:0000313" key="5">
    <source>
        <dbReference type="EMBL" id="MCM5682870.1"/>
    </source>
</evidence>
<dbReference type="InterPro" id="IPR000524">
    <property type="entry name" value="Tscrpt_reg_HTH_GntR"/>
</dbReference>
<gene>
    <name evidence="5" type="primary">phnF</name>
    <name evidence="5" type="ORF">M8A51_25375</name>
</gene>
<dbReference type="PROSITE" id="PS50949">
    <property type="entry name" value="HTH_GNTR"/>
    <property type="match status" value="1"/>
</dbReference>
<dbReference type="SUPFAM" id="SSF46785">
    <property type="entry name" value="Winged helix' DNA-binding domain"/>
    <property type="match status" value="1"/>
</dbReference>
<comment type="caution">
    <text evidence="5">The sequence shown here is derived from an EMBL/GenBank/DDBJ whole genome shotgun (WGS) entry which is preliminary data.</text>
</comment>
<dbReference type="InterPro" id="IPR012702">
    <property type="entry name" value="CP_lyase_PhnF"/>
</dbReference>
<reference evidence="5" key="1">
    <citation type="submission" date="2022-05" db="EMBL/GenBank/DDBJ databases">
        <title>Schlegelella sp. nov., isolated from mangrove soil.</title>
        <authorList>
            <person name="Liu Y."/>
            <person name="Ge X."/>
            <person name="Liu W."/>
        </authorList>
    </citation>
    <scope>NUCLEOTIDE SEQUENCE</scope>
    <source>
        <strain evidence="5">S2-27</strain>
    </source>
</reference>
<protein>
    <submittedName>
        <fullName evidence="5">Phosphonate metabolism transcriptional regulator PhnF</fullName>
    </submittedName>
</protein>
<keyword evidence="1" id="KW-0805">Transcription regulation</keyword>
<dbReference type="SUPFAM" id="SSF64288">
    <property type="entry name" value="Chorismate lyase-like"/>
    <property type="match status" value="1"/>
</dbReference>
<dbReference type="InterPro" id="IPR036388">
    <property type="entry name" value="WH-like_DNA-bd_sf"/>
</dbReference>
<dbReference type="PANTHER" id="PTHR44846">
    <property type="entry name" value="MANNOSYL-D-GLYCERATE TRANSPORT/METABOLISM SYSTEM REPRESSOR MNGR-RELATED"/>
    <property type="match status" value="1"/>
</dbReference>
<dbReference type="Pfam" id="PF00392">
    <property type="entry name" value="GntR"/>
    <property type="match status" value="1"/>
</dbReference>
<evidence type="ECO:0000256" key="3">
    <source>
        <dbReference type="ARBA" id="ARBA00023163"/>
    </source>
</evidence>
<dbReference type="InterPro" id="IPR011663">
    <property type="entry name" value="UTRA"/>
</dbReference>
<dbReference type="CDD" id="cd07377">
    <property type="entry name" value="WHTH_GntR"/>
    <property type="match status" value="1"/>
</dbReference>
<keyword evidence="3" id="KW-0804">Transcription</keyword>
<dbReference type="EMBL" id="JAMKFE010000025">
    <property type="protein sequence ID" value="MCM5682870.1"/>
    <property type="molecule type" value="Genomic_DNA"/>
</dbReference>
<dbReference type="PANTHER" id="PTHR44846:SF1">
    <property type="entry name" value="MANNOSYL-D-GLYCERATE TRANSPORT_METABOLISM SYSTEM REPRESSOR MNGR-RELATED"/>
    <property type="match status" value="1"/>
</dbReference>
<dbReference type="InterPro" id="IPR036390">
    <property type="entry name" value="WH_DNA-bd_sf"/>
</dbReference>
<dbReference type="InterPro" id="IPR028978">
    <property type="entry name" value="Chorismate_lyase_/UTRA_dom_sf"/>
</dbReference>
<dbReference type="RefSeq" id="WP_251781412.1">
    <property type="nucleotide sequence ID" value="NZ_JAMKFE010000025.1"/>
</dbReference>
<name>A0ABT0YVT7_9BURK</name>
<feature type="domain" description="HTH gntR-type" evidence="4">
    <location>
        <begin position="17"/>
        <end position="85"/>
    </location>
</feature>
<dbReference type="PRINTS" id="PR00035">
    <property type="entry name" value="HTHGNTR"/>
</dbReference>
<evidence type="ECO:0000256" key="2">
    <source>
        <dbReference type="ARBA" id="ARBA00023125"/>
    </source>
</evidence>
<evidence type="ECO:0000313" key="6">
    <source>
        <dbReference type="Proteomes" id="UP001165541"/>
    </source>
</evidence>
<organism evidence="5 6">
    <name type="scientific">Caldimonas mangrovi</name>
    <dbReference type="NCBI Taxonomy" id="2944811"/>
    <lineage>
        <taxon>Bacteria</taxon>
        <taxon>Pseudomonadati</taxon>
        <taxon>Pseudomonadota</taxon>
        <taxon>Betaproteobacteria</taxon>
        <taxon>Burkholderiales</taxon>
        <taxon>Sphaerotilaceae</taxon>
        <taxon>Caldimonas</taxon>
    </lineage>
</organism>
<dbReference type="InterPro" id="IPR050679">
    <property type="entry name" value="Bact_HTH_transcr_reg"/>
</dbReference>
<dbReference type="Pfam" id="PF07702">
    <property type="entry name" value="UTRA"/>
    <property type="match status" value="1"/>
</dbReference>
<evidence type="ECO:0000259" key="4">
    <source>
        <dbReference type="PROSITE" id="PS50949"/>
    </source>
</evidence>
<dbReference type="Proteomes" id="UP001165541">
    <property type="component" value="Unassembled WGS sequence"/>
</dbReference>
<dbReference type="Gene3D" id="1.10.10.10">
    <property type="entry name" value="Winged helix-like DNA-binding domain superfamily/Winged helix DNA-binding domain"/>
    <property type="match status" value="1"/>
</dbReference>
<dbReference type="NCBIfam" id="TIGR02325">
    <property type="entry name" value="C_P_lyase_phnF"/>
    <property type="match status" value="1"/>
</dbReference>
<accession>A0ABT0YVT7</accession>
<sequence length="253" mass="27837">MFNDPSPPDAAVTDVPARRWETIARALREDIAAGRILPGERLPNETALAERFAVHRHTLRQAVRSLAESGYVRVVHGRGTFVRELVLDYALQRRTRLTQNLADGGEQARRELRGAEVQEAGTWAQPLRIAAKDRVEVLRTRAVVRGRPIGVSTSVFPAVRFAGIAQAFGRTRSITASLREFGVDDYTRQRSVVSCRMPTHEEADALARPVNAPVLLVDYVNVDGHGVPVEAGTTLFAADAVQLSVSPEDFQPE</sequence>
<proteinExistence type="predicted"/>